<dbReference type="EC" id="2.5.1.18" evidence="3"/>
<dbReference type="Pfam" id="PF10241">
    <property type="entry name" value="KxDL"/>
    <property type="match status" value="1"/>
</dbReference>
<evidence type="ECO:0000256" key="3">
    <source>
        <dbReference type="ARBA" id="ARBA00012452"/>
    </source>
</evidence>
<dbReference type="Gene3D" id="1.20.1050.10">
    <property type="match status" value="1"/>
</dbReference>
<dbReference type="Pfam" id="PF01074">
    <property type="entry name" value="Glyco_hydro_38N"/>
    <property type="match status" value="2"/>
</dbReference>
<comment type="similarity">
    <text evidence="1">Belongs to the KXD1 family.</text>
</comment>
<keyword evidence="4" id="KW-0808">Transferase</keyword>
<dbReference type="CDD" id="cd03042">
    <property type="entry name" value="GST_N_Zeta"/>
    <property type="match status" value="1"/>
</dbReference>
<dbReference type="AlphaFoldDB" id="A0A4S4DM30"/>
<accession>A0A4S4DM30</accession>
<evidence type="ECO:0000259" key="6">
    <source>
        <dbReference type="PROSITE" id="PS50404"/>
    </source>
</evidence>
<dbReference type="InterPro" id="IPR036282">
    <property type="entry name" value="Glutathione-S-Trfase_C_sf"/>
</dbReference>
<evidence type="ECO:0000313" key="8">
    <source>
        <dbReference type="Proteomes" id="UP000306102"/>
    </source>
</evidence>
<dbReference type="Gene3D" id="3.40.30.10">
    <property type="entry name" value="Glutaredoxin"/>
    <property type="match status" value="1"/>
</dbReference>
<evidence type="ECO:0000256" key="2">
    <source>
        <dbReference type="ARBA" id="ARBA00010007"/>
    </source>
</evidence>
<dbReference type="InterPro" id="IPR004045">
    <property type="entry name" value="Glutathione_S-Trfase_N"/>
</dbReference>
<dbReference type="SUPFAM" id="SSF47616">
    <property type="entry name" value="GST C-terminal domain-like"/>
    <property type="match status" value="1"/>
</dbReference>
<dbReference type="InterPro" id="IPR036249">
    <property type="entry name" value="Thioredoxin-like_sf"/>
</dbReference>
<dbReference type="PANTHER" id="PTHR42673:SF4">
    <property type="entry name" value="MALEYLACETOACETATE ISOMERASE"/>
    <property type="match status" value="1"/>
</dbReference>
<dbReference type="Gene3D" id="1.25.10.10">
    <property type="entry name" value="Leucine-rich Repeat Variant"/>
    <property type="match status" value="1"/>
</dbReference>
<dbReference type="GO" id="GO:0006013">
    <property type="term" value="P:mannose metabolic process"/>
    <property type="evidence" value="ECO:0007669"/>
    <property type="project" value="InterPro"/>
</dbReference>
<proteinExistence type="inferred from homology"/>
<dbReference type="GO" id="GO:0005737">
    <property type="term" value="C:cytoplasm"/>
    <property type="evidence" value="ECO:0007669"/>
    <property type="project" value="InterPro"/>
</dbReference>
<dbReference type="NCBIfam" id="TIGR01262">
    <property type="entry name" value="maiA"/>
    <property type="match status" value="1"/>
</dbReference>
<name>A0A4S4DM30_CAMSN</name>
<dbReference type="SUPFAM" id="SSF88713">
    <property type="entry name" value="Glycoside hydrolase/deacetylase"/>
    <property type="match status" value="1"/>
</dbReference>
<dbReference type="FunFam" id="3.40.30.10:FF:000100">
    <property type="entry name" value="Glutathione S-transferase Z1"/>
    <property type="match status" value="1"/>
</dbReference>
<gene>
    <name evidence="7" type="ORF">TEA_007122</name>
</gene>
<dbReference type="GO" id="GO:0006749">
    <property type="term" value="P:glutathione metabolic process"/>
    <property type="evidence" value="ECO:0007669"/>
    <property type="project" value="TreeGrafter"/>
</dbReference>
<keyword evidence="8" id="KW-1185">Reference proteome</keyword>
<dbReference type="PANTHER" id="PTHR42673">
    <property type="entry name" value="MALEYLACETOACETATE ISOMERASE"/>
    <property type="match status" value="1"/>
</dbReference>
<dbReference type="STRING" id="542762.A0A4S4DM30"/>
<dbReference type="SFLD" id="SFLDG00358">
    <property type="entry name" value="Main_(cytGST)"/>
    <property type="match status" value="1"/>
</dbReference>
<dbReference type="InterPro" id="IPR000602">
    <property type="entry name" value="Glyco_hydro_38_N"/>
</dbReference>
<dbReference type="InterPro" id="IPR011989">
    <property type="entry name" value="ARM-like"/>
</dbReference>
<evidence type="ECO:0000256" key="5">
    <source>
        <dbReference type="ARBA" id="ARBA00047960"/>
    </source>
</evidence>
<dbReference type="InterPro" id="IPR011330">
    <property type="entry name" value="Glyco_hydro/deAcase_b/a-brl"/>
</dbReference>
<dbReference type="Pfam" id="PF13417">
    <property type="entry name" value="GST_N_3"/>
    <property type="match status" value="1"/>
</dbReference>
<dbReference type="InterPro" id="IPR034333">
    <property type="entry name" value="GST_Zeta_N"/>
</dbReference>
<dbReference type="InterPro" id="IPR040079">
    <property type="entry name" value="Glutathione_S-Trfase"/>
</dbReference>
<protein>
    <recommendedName>
        <fullName evidence="3">glutathione transferase</fullName>
        <ecNumber evidence="3">2.5.1.18</ecNumber>
    </recommendedName>
</protein>
<evidence type="ECO:0000256" key="1">
    <source>
        <dbReference type="ARBA" id="ARBA00005913"/>
    </source>
</evidence>
<dbReference type="Proteomes" id="UP000306102">
    <property type="component" value="Unassembled WGS sequence"/>
</dbReference>
<comment type="catalytic activity">
    <reaction evidence="5">
        <text>RX + glutathione = an S-substituted glutathione + a halide anion + H(+)</text>
        <dbReference type="Rhea" id="RHEA:16437"/>
        <dbReference type="ChEBI" id="CHEBI:15378"/>
        <dbReference type="ChEBI" id="CHEBI:16042"/>
        <dbReference type="ChEBI" id="CHEBI:17792"/>
        <dbReference type="ChEBI" id="CHEBI:57925"/>
        <dbReference type="ChEBI" id="CHEBI:90779"/>
        <dbReference type="EC" id="2.5.1.18"/>
    </reaction>
</comment>
<dbReference type="InterPro" id="IPR027291">
    <property type="entry name" value="Glyco_hydro_38_N_sf"/>
</dbReference>
<feature type="domain" description="GST N-terminal" evidence="6">
    <location>
        <begin position="74"/>
        <end position="155"/>
    </location>
</feature>
<dbReference type="EMBL" id="SDRB02010832">
    <property type="protein sequence ID" value="THG03989.1"/>
    <property type="molecule type" value="Genomic_DNA"/>
</dbReference>
<sequence>MICCLNSAVFEHQLGRLQDSNAVLSHFNEYSEHCFAEVSTDFSRNARLLRSMKSDLDYIFQKLSGGGVVVEPKTKLQLYSYFRSSCSQRVRIALNLKGLDYEYKAVNLLKGEQLSPEFLKLNPIGYVPVLVDEDIVLSDSFAILMYLEEKYPQHPLLPRDLQRRGINYQAANIVSSSIQPLQNIGVLKYIGEKVHPDEKLVWVQYHIGKGFAALEKLLKDYAGKYATGDEVCLGWRVRYEGNEWDSETLKVFVVPHSHNDPGWKLTVEEYYDRQSRHILDTIVEALSKDPRCKFIWEEMSYLERWWKDASETKKESFINLVKNAQLEIVGGGWVMNDEANSHYFAIIEQNLNFPFGYSSTMAYLLRRMGFENMLIQRTHYELKKELAFSTNLEYIWRQSWDSEEALQVYDISGLPIMKDLQIASLRNRDVYGSVWFRWASSRIKPRNLGLVSIPSQRRYVGYWENTLSDTVNTGCLLCGLRVTREQVEGIQEINLSGGGDTGKTNKCILSDVLKCLGDIKKHMRESTLTTLDAWLAAVHLDRMVPYITTALMDAKLGTEGRKDLFDWLSRQLSGLSNFPDAVNLNYVLFQIVMLDGCDL</sequence>
<comment type="caution">
    <text evidence="7">The sequence shown here is derived from an EMBL/GenBank/DDBJ whole genome shotgun (WGS) entry which is preliminary data.</text>
</comment>
<dbReference type="GO" id="GO:0004364">
    <property type="term" value="F:glutathione transferase activity"/>
    <property type="evidence" value="ECO:0007669"/>
    <property type="project" value="UniProtKB-EC"/>
</dbReference>
<dbReference type="PROSITE" id="PS50404">
    <property type="entry name" value="GST_NTER"/>
    <property type="match status" value="1"/>
</dbReference>
<dbReference type="SFLD" id="SFLDS00019">
    <property type="entry name" value="Glutathione_Transferase_(cytos"/>
    <property type="match status" value="1"/>
</dbReference>
<organism evidence="7 8">
    <name type="scientific">Camellia sinensis var. sinensis</name>
    <name type="common">China tea</name>
    <dbReference type="NCBI Taxonomy" id="542762"/>
    <lineage>
        <taxon>Eukaryota</taxon>
        <taxon>Viridiplantae</taxon>
        <taxon>Streptophyta</taxon>
        <taxon>Embryophyta</taxon>
        <taxon>Tracheophyta</taxon>
        <taxon>Spermatophyta</taxon>
        <taxon>Magnoliopsida</taxon>
        <taxon>eudicotyledons</taxon>
        <taxon>Gunneridae</taxon>
        <taxon>Pentapetalae</taxon>
        <taxon>asterids</taxon>
        <taxon>Ericales</taxon>
        <taxon>Theaceae</taxon>
        <taxon>Camellia</taxon>
    </lineage>
</organism>
<dbReference type="Gene3D" id="3.20.110.10">
    <property type="entry name" value="Glycoside hydrolase 38, N terminal domain"/>
    <property type="match status" value="2"/>
</dbReference>
<evidence type="ECO:0000256" key="4">
    <source>
        <dbReference type="ARBA" id="ARBA00022679"/>
    </source>
</evidence>
<dbReference type="GO" id="GO:0006559">
    <property type="term" value="P:L-phenylalanine catabolic process"/>
    <property type="evidence" value="ECO:0007669"/>
    <property type="project" value="TreeGrafter"/>
</dbReference>
<comment type="similarity">
    <text evidence="2">Belongs to the GST superfamily. Zeta family.</text>
</comment>
<dbReference type="SUPFAM" id="SSF52833">
    <property type="entry name" value="Thioredoxin-like"/>
    <property type="match status" value="1"/>
</dbReference>
<dbReference type="InterPro" id="IPR019371">
    <property type="entry name" value="KxDL_dom"/>
</dbReference>
<evidence type="ECO:0000313" key="7">
    <source>
        <dbReference type="EMBL" id="THG03989.1"/>
    </source>
</evidence>
<dbReference type="InterPro" id="IPR005955">
    <property type="entry name" value="GST_Zeta"/>
</dbReference>
<reference evidence="7 8" key="1">
    <citation type="journal article" date="2018" name="Proc. Natl. Acad. Sci. U.S.A.">
        <title>Draft genome sequence of Camellia sinensis var. sinensis provides insights into the evolution of the tea genome and tea quality.</title>
        <authorList>
            <person name="Wei C."/>
            <person name="Yang H."/>
            <person name="Wang S."/>
            <person name="Zhao J."/>
            <person name="Liu C."/>
            <person name="Gao L."/>
            <person name="Xia E."/>
            <person name="Lu Y."/>
            <person name="Tai Y."/>
            <person name="She G."/>
            <person name="Sun J."/>
            <person name="Cao H."/>
            <person name="Tong W."/>
            <person name="Gao Q."/>
            <person name="Li Y."/>
            <person name="Deng W."/>
            <person name="Jiang X."/>
            <person name="Wang W."/>
            <person name="Chen Q."/>
            <person name="Zhang S."/>
            <person name="Li H."/>
            <person name="Wu J."/>
            <person name="Wang P."/>
            <person name="Li P."/>
            <person name="Shi C."/>
            <person name="Zheng F."/>
            <person name="Jian J."/>
            <person name="Huang B."/>
            <person name="Shan D."/>
            <person name="Shi M."/>
            <person name="Fang C."/>
            <person name="Yue Y."/>
            <person name="Li F."/>
            <person name="Li D."/>
            <person name="Wei S."/>
            <person name="Han B."/>
            <person name="Jiang C."/>
            <person name="Yin Y."/>
            <person name="Xia T."/>
            <person name="Zhang Z."/>
            <person name="Bennetzen J.L."/>
            <person name="Zhao S."/>
            <person name="Wan X."/>
        </authorList>
    </citation>
    <scope>NUCLEOTIDE SEQUENCE [LARGE SCALE GENOMIC DNA]</scope>
    <source>
        <strain evidence="8">cv. Shuchazao</strain>
        <tissue evidence="7">Leaf</tissue>
    </source>
</reference>
<dbReference type="GO" id="GO:0016034">
    <property type="term" value="F:maleylacetoacetate isomerase activity"/>
    <property type="evidence" value="ECO:0007669"/>
    <property type="project" value="TreeGrafter"/>
</dbReference>
<dbReference type="GO" id="GO:0004559">
    <property type="term" value="F:alpha-mannosidase activity"/>
    <property type="evidence" value="ECO:0007669"/>
    <property type="project" value="InterPro"/>
</dbReference>